<feature type="transmembrane region" description="Helical" evidence="1">
    <location>
        <begin position="305"/>
        <end position="322"/>
    </location>
</feature>
<dbReference type="RefSeq" id="WP_119479551.1">
    <property type="nucleotide sequence ID" value="NZ_QXML01000015.1"/>
</dbReference>
<proteinExistence type="predicted"/>
<feature type="transmembrane region" description="Helical" evidence="1">
    <location>
        <begin position="9"/>
        <end position="27"/>
    </location>
</feature>
<dbReference type="EMBL" id="QXML01000015">
    <property type="protein sequence ID" value="RIW12267.1"/>
    <property type="molecule type" value="Genomic_DNA"/>
</dbReference>
<feature type="transmembrane region" description="Helical" evidence="1">
    <location>
        <begin position="377"/>
        <end position="398"/>
    </location>
</feature>
<feature type="transmembrane region" description="Helical" evidence="1">
    <location>
        <begin position="190"/>
        <end position="211"/>
    </location>
</feature>
<evidence type="ECO:0000313" key="2">
    <source>
        <dbReference type="EMBL" id="RIW12267.1"/>
    </source>
</evidence>
<evidence type="ECO:0008006" key="4">
    <source>
        <dbReference type="Google" id="ProtNLM"/>
    </source>
</evidence>
<keyword evidence="1" id="KW-0472">Membrane</keyword>
<reference evidence="2 3" key="1">
    <citation type="submission" date="2018-09" db="EMBL/GenBank/DDBJ databases">
        <authorList>
            <person name="Wang X."/>
            <person name="Du Z."/>
        </authorList>
    </citation>
    <scope>NUCLEOTIDE SEQUENCE [LARGE SCALE GENOMIC DNA]</scope>
    <source>
        <strain evidence="2 3">N3</strain>
    </source>
</reference>
<accession>A0A418PM95</accession>
<dbReference type="OrthoDB" id="817762at2"/>
<evidence type="ECO:0000256" key="1">
    <source>
        <dbReference type="SAM" id="Phobius"/>
    </source>
</evidence>
<dbReference type="AlphaFoldDB" id="A0A418PM95"/>
<feature type="transmembrane region" description="Helical" evidence="1">
    <location>
        <begin position="39"/>
        <end position="66"/>
    </location>
</feature>
<organism evidence="2 3">
    <name type="scientific">Algoriphagus lacus</name>
    <dbReference type="NCBI Taxonomy" id="2056311"/>
    <lineage>
        <taxon>Bacteria</taxon>
        <taxon>Pseudomonadati</taxon>
        <taxon>Bacteroidota</taxon>
        <taxon>Cytophagia</taxon>
        <taxon>Cytophagales</taxon>
        <taxon>Cyclobacteriaceae</taxon>
        <taxon>Algoriphagus</taxon>
    </lineage>
</organism>
<keyword evidence="1" id="KW-0812">Transmembrane</keyword>
<gene>
    <name evidence="2" type="ORF">D0X99_19485</name>
</gene>
<keyword evidence="1" id="KW-1133">Transmembrane helix</keyword>
<keyword evidence="3" id="KW-1185">Reference proteome</keyword>
<protein>
    <recommendedName>
        <fullName evidence="4">Glycosyltransferase RgtA/B/C/D-like domain-containing protein</fullName>
    </recommendedName>
</protein>
<name>A0A418PM95_9BACT</name>
<dbReference type="Proteomes" id="UP000283522">
    <property type="component" value="Unassembled WGS sequence"/>
</dbReference>
<feature type="transmembrane region" description="Helical" evidence="1">
    <location>
        <begin position="328"/>
        <end position="347"/>
    </location>
</feature>
<evidence type="ECO:0000313" key="3">
    <source>
        <dbReference type="Proteomes" id="UP000283522"/>
    </source>
</evidence>
<feature type="transmembrane region" description="Helical" evidence="1">
    <location>
        <begin position="152"/>
        <end position="170"/>
    </location>
</feature>
<sequence length="519" mass="61087">MGLTINNRFLIFWSILGALGFILIWNLPWRFQVNDDVIMMWLVSGAYTGTPESYAVFIHPILSWILSQLYEWKPEIQWYGAAWFLVIGLSYFLLILKLSETTYEPSQKAFLAFFILLISIHFCIFPQFTLVAGFASFSSLSLWYSRLNSHNFLIKGLTIVLFILAIMIRWESTVLMGIGFVAYRLSLEGLRFLSSNLVKLIAFGVLFLVLFGGKVYWEKNSDFADFLKFNKIRAGVIDHPVFRQEILEKRIEVNSEFYFFSRWFFEGERPTENELFEKKRILDSQFFTKDQFTNSFIRLWDFQKIEAFKSFLIAGILFLFFFSTKRSFALFSFFFIWLLFFFIFNHFYIIQGRVIFLFFLCFLFPVFEDFLPAFNNLVVKMAFLLCLIALLYHSFNFLKEAKGRAIMDREFLALNLTLESGVPLIFEGYQEHNLGIKYSSAHPVSFISTGWISRSVFQKKALIRIGLKGFEEINRFALITPTINNEIVFPEYMSHTFGDFRMLDSVKTDNFLLMEFVKK</sequence>
<comment type="caution">
    <text evidence="2">The sequence shown here is derived from an EMBL/GenBank/DDBJ whole genome shotgun (WGS) entry which is preliminary data.</text>
</comment>
<feature type="transmembrane region" description="Helical" evidence="1">
    <location>
        <begin position="78"/>
        <end position="98"/>
    </location>
</feature>
<feature type="transmembrane region" description="Helical" evidence="1">
    <location>
        <begin position="110"/>
        <end position="140"/>
    </location>
</feature>